<name>A0A3B0ZMH9_9ZZZZ</name>
<evidence type="ECO:0000313" key="1">
    <source>
        <dbReference type="EMBL" id="VAW89393.1"/>
    </source>
</evidence>
<sequence>MNHITRPFKAVNCRLTVTLWLKQRRKYNEALPKPPIDNFPYRADTFSLIRRLSFTVNRYSRQYNVPPIAVAGAIADEYNTRIFPKSVIDWFQDEILINWMPSSFIALDAKIGLNSKWLNSTKHDIGIGNIKLETAKRIYERHKNRFGKQIDNWDELVDYILTDKGTIHIASLVIKRAQFLFKPYIKNYPIELKEAVFVTYYKQGPIYLARFRSKPSRERNKGITPGEGCRTYYQRNEFKKALGII</sequence>
<dbReference type="AlphaFoldDB" id="A0A3B0ZMH9"/>
<accession>A0A3B0ZMH9</accession>
<protein>
    <submittedName>
        <fullName evidence="1">Uncharacterized protein</fullName>
    </submittedName>
</protein>
<proteinExistence type="predicted"/>
<gene>
    <name evidence="1" type="ORF">MNBD_GAMMA17-795</name>
</gene>
<reference evidence="1" key="1">
    <citation type="submission" date="2018-06" db="EMBL/GenBank/DDBJ databases">
        <authorList>
            <person name="Zhirakovskaya E."/>
        </authorList>
    </citation>
    <scope>NUCLEOTIDE SEQUENCE</scope>
</reference>
<organism evidence="1">
    <name type="scientific">hydrothermal vent metagenome</name>
    <dbReference type="NCBI Taxonomy" id="652676"/>
    <lineage>
        <taxon>unclassified sequences</taxon>
        <taxon>metagenomes</taxon>
        <taxon>ecological metagenomes</taxon>
    </lineage>
</organism>
<dbReference type="EMBL" id="UOFQ01000131">
    <property type="protein sequence ID" value="VAW89393.1"/>
    <property type="molecule type" value="Genomic_DNA"/>
</dbReference>